<gene>
    <name evidence="4" type="ORF">V8G58_01215</name>
</gene>
<dbReference type="InterPro" id="IPR050570">
    <property type="entry name" value="Cell_wall_metabolism_enzyme"/>
</dbReference>
<keyword evidence="2" id="KW-0175">Coiled coil</keyword>
<dbReference type="CDD" id="cd12797">
    <property type="entry name" value="M23_peptidase"/>
    <property type="match status" value="1"/>
</dbReference>
<sequence length="408" mass="46892">MLLKQTHRRLIILGLLLFCFMGFSQNNKQKALENRRQEILRDIKMFNALQSENRSQKQSELSKIEDFNYKINVLNNLIKVTNQQANYLTREINNNQKKVTDLRAELKQLKADYAAMIVKSYKSKNQQSRLMFLLSSEDFKQAYKRLQYIKQYAAHQKKQGEMIKAKTQELQEINQDLLKQKEAKNALIAENRKTQRELEADRAEHQKLMNALNKRMSQISGEIRAKQREADRIEKQINDIIKAEIAKSNAKAGKSESSTTFALTPEEKLLASNFESNKGKLPWPVEKGFVRLGYGRQPSLINKSLIVERNGVLIATEKGAEVRAVYDGVVSRIIMIKNAYPVVVIRHGNYMTAYRNVINIRVKEGEKVSTKQVIGDVATNPATGETLLSFIVYKDSKTQNPASWINHM</sequence>
<organism evidence="4 5">
    <name type="scientific">Gaetbulibacter aestuarii</name>
    <dbReference type="NCBI Taxonomy" id="1502358"/>
    <lineage>
        <taxon>Bacteria</taxon>
        <taxon>Pseudomonadati</taxon>
        <taxon>Bacteroidota</taxon>
        <taxon>Flavobacteriia</taxon>
        <taxon>Flavobacteriales</taxon>
        <taxon>Flavobacteriaceae</taxon>
        <taxon>Gaetbulibacter</taxon>
    </lineage>
</organism>
<accession>A0ABW7MVE3</accession>
<dbReference type="InterPro" id="IPR011055">
    <property type="entry name" value="Dup_hybrid_motif"/>
</dbReference>
<keyword evidence="1" id="KW-0732">Signal</keyword>
<feature type="coiled-coil region" evidence="2">
    <location>
        <begin position="85"/>
        <end position="119"/>
    </location>
</feature>
<evidence type="ECO:0000313" key="5">
    <source>
        <dbReference type="Proteomes" id="UP001610100"/>
    </source>
</evidence>
<protein>
    <submittedName>
        <fullName evidence="4">Peptidoglycan DD-metalloendopeptidase family protein</fullName>
    </submittedName>
</protein>
<dbReference type="EMBL" id="JBAWKB010000001">
    <property type="protein sequence ID" value="MFH6770535.1"/>
    <property type="molecule type" value="Genomic_DNA"/>
</dbReference>
<dbReference type="PANTHER" id="PTHR21666">
    <property type="entry name" value="PEPTIDASE-RELATED"/>
    <property type="match status" value="1"/>
</dbReference>
<dbReference type="Pfam" id="PF01551">
    <property type="entry name" value="Peptidase_M23"/>
    <property type="match status" value="1"/>
</dbReference>
<dbReference type="Proteomes" id="UP001610100">
    <property type="component" value="Unassembled WGS sequence"/>
</dbReference>
<dbReference type="SUPFAM" id="SSF51261">
    <property type="entry name" value="Duplicated hybrid motif"/>
    <property type="match status" value="1"/>
</dbReference>
<evidence type="ECO:0000256" key="1">
    <source>
        <dbReference type="ARBA" id="ARBA00022729"/>
    </source>
</evidence>
<dbReference type="Gene3D" id="6.10.250.3150">
    <property type="match status" value="1"/>
</dbReference>
<dbReference type="Gene3D" id="2.70.70.10">
    <property type="entry name" value="Glucose Permease (Domain IIA)"/>
    <property type="match status" value="1"/>
</dbReference>
<dbReference type="InterPro" id="IPR016047">
    <property type="entry name" value="M23ase_b-sheet_dom"/>
</dbReference>
<evidence type="ECO:0000313" key="4">
    <source>
        <dbReference type="EMBL" id="MFH6770535.1"/>
    </source>
</evidence>
<evidence type="ECO:0000256" key="2">
    <source>
        <dbReference type="SAM" id="Coils"/>
    </source>
</evidence>
<proteinExistence type="predicted"/>
<evidence type="ECO:0000259" key="3">
    <source>
        <dbReference type="Pfam" id="PF01551"/>
    </source>
</evidence>
<dbReference type="RefSeq" id="WP_344738817.1">
    <property type="nucleotide sequence ID" value="NZ_BAABAY010000001.1"/>
</dbReference>
<feature type="domain" description="M23ase beta-sheet core" evidence="3">
    <location>
        <begin position="309"/>
        <end position="401"/>
    </location>
</feature>
<keyword evidence="5" id="KW-1185">Reference proteome</keyword>
<reference evidence="4 5" key="1">
    <citation type="submission" date="2024-02" db="EMBL/GenBank/DDBJ databases">
        <title>A Gaetbulibacter species isolated from tidal flats and genomic insights of their niches.</title>
        <authorList>
            <person name="Ye Y."/>
        </authorList>
    </citation>
    <scope>NUCLEOTIDE SEQUENCE [LARGE SCALE GENOMIC DNA]</scope>
    <source>
        <strain evidence="4 5">KYW382</strain>
    </source>
</reference>
<name>A0ABW7MVE3_9FLAO</name>
<feature type="coiled-coil region" evidence="2">
    <location>
        <begin position="163"/>
        <end position="243"/>
    </location>
</feature>
<dbReference type="PANTHER" id="PTHR21666:SF289">
    <property type="entry name" value="L-ALA--D-GLU ENDOPEPTIDASE"/>
    <property type="match status" value="1"/>
</dbReference>
<comment type="caution">
    <text evidence="4">The sequence shown here is derived from an EMBL/GenBank/DDBJ whole genome shotgun (WGS) entry which is preliminary data.</text>
</comment>